<dbReference type="Pfam" id="PF07905">
    <property type="entry name" value="PucR"/>
    <property type="match status" value="1"/>
</dbReference>
<proteinExistence type="inferred from homology"/>
<sequence length="571" mass="66005">MELTEVMYVAVRVADLLKLPTFKLSHTLAGVRGLIREVEYIDVLEHPDIDVLIKPRVLYLTSGFAFHENEQLQETLIAHMEDIGAAGLVVEPGRYLTLLSSQMIEEANRLQFPIVELPQGAVFANIIREGLEQIFLQQSAILRRSQEIQRQLTQVAFSGANLQKISQTIANLMGNTIIVADQNFSLLSFAFWEKEHKNQKRKAYVGRTLDQYLYNLERTGFIDKIRKTKKADRVEVLFSKQGEQAWVVVPVLVNDEILGYIAVLEDYHRMREEDWGALVQAATVTGMAIYKQVVEEEVARRQRNDFLFHVLEGQLPLGQEVLEQAKSLQISLHTTWSIIQIELVNLEEYRRRHFADSVQEEAASRQRDLAILIDQLTAKQKDLLVACKQEWITVLCPMTVNSHAREQAMQRVEVIKQELQRFAPELEIAVGVSRVCEDYRQLPLAYREAKETLEIGRNLDPLARVYCFWDLGVYQILTKLKDMPELKEYYEAILGRFDQLDTLTRSEFVKTLEAYFIANGNIFKAAQILYLHRNSMTYRLKRIQDLLGVDLDDSEVRFNLQFALKIRKVFP</sequence>
<reference evidence="5" key="1">
    <citation type="submission" date="2021-11" db="EMBL/GenBank/DDBJ databases">
        <title>Description of a new species Pelosinus isolated from the bottom sediments of Lake Baikal.</title>
        <authorList>
            <person name="Zakharyuk A."/>
        </authorList>
    </citation>
    <scope>NUCLEOTIDE SEQUENCE</scope>
    <source>
        <strain evidence="5">Bkl1</strain>
    </source>
</reference>
<evidence type="ECO:0000313" key="6">
    <source>
        <dbReference type="Proteomes" id="UP001165492"/>
    </source>
</evidence>
<dbReference type="SUPFAM" id="SSF55781">
    <property type="entry name" value="GAF domain-like"/>
    <property type="match status" value="1"/>
</dbReference>
<organism evidence="5 6">
    <name type="scientific">Pelosinus baikalensis</name>
    <dbReference type="NCBI Taxonomy" id="2892015"/>
    <lineage>
        <taxon>Bacteria</taxon>
        <taxon>Bacillati</taxon>
        <taxon>Bacillota</taxon>
        <taxon>Negativicutes</taxon>
        <taxon>Selenomonadales</taxon>
        <taxon>Sporomusaceae</taxon>
        <taxon>Pelosinus</taxon>
    </lineage>
</organism>
<gene>
    <name evidence="5" type="ORF">LMF89_21445</name>
</gene>
<dbReference type="InterPro" id="IPR029016">
    <property type="entry name" value="GAF-like_dom_sf"/>
</dbReference>
<dbReference type="PANTHER" id="PTHR33744">
    <property type="entry name" value="CARBOHYDRATE DIACID REGULATOR"/>
    <property type="match status" value="1"/>
</dbReference>
<feature type="domain" description="PucR C-terminal helix-turn-helix" evidence="3">
    <location>
        <begin position="509"/>
        <end position="566"/>
    </location>
</feature>
<evidence type="ECO:0000256" key="1">
    <source>
        <dbReference type="ARBA" id="ARBA00006754"/>
    </source>
</evidence>
<dbReference type="Pfam" id="PF17853">
    <property type="entry name" value="GGDEF_2"/>
    <property type="match status" value="1"/>
</dbReference>
<dbReference type="Proteomes" id="UP001165492">
    <property type="component" value="Unassembled WGS sequence"/>
</dbReference>
<feature type="domain" description="CdaR GGDEF-like" evidence="4">
    <location>
        <begin position="319"/>
        <end position="455"/>
    </location>
</feature>
<evidence type="ECO:0000259" key="3">
    <source>
        <dbReference type="Pfam" id="PF13556"/>
    </source>
</evidence>
<dbReference type="Gene3D" id="1.10.10.2840">
    <property type="entry name" value="PucR C-terminal helix-turn-helix domain"/>
    <property type="match status" value="1"/>
</dbReference>
<evidence type="ECO:0000259" key="4">
    <source>
        <dbReference type="Pfam" id="PF17853"/>
    </source>
</evidence>
<dbReference type="InterPro" id="IPR051448">
    <property type="entry name" value="CdaR-like_regulators"/>
</dbReference>
<protein>
    <submittedName>
        <fullName evidence="5">PucR family transcriptional regulator ligand-binding domain-containing protein</fullName>
    </submittedName>
</protein>
<accession>A0ABS8I0L4</accession>
<comment type="caution">
    <text evidence="5">The sequence shown here is derived from an EMBL/GenBank/DDBJ whole genome shotgun (WGS) entry which is preliminary data.</text>
</comment>
<dbReference type="InterPro" id="IPR012914">
    <property type="entry name" value="PucR_dom"/>
</dbReference>
<name>A0ABS8I0L4_9FIRM</name>
<comment type="similarity">
    <text evidence="1">Belongs to the CdaR family.</text>
</comment>
<keyword evidence="6" id="KW-1185">Reference proteome</keyword>
<dbReference type="PANTHER" id="PTHR33744:SF1">
    <property type="entry name" value="DNA-BINDING TRANSCRIPTIONAL ACTIVATOR ADER"/>
    <property type="match status" value="1"/>
</dbReference>
<feature type="domain" description="Purine catabolism PurC-like" evidence="2">
    <location>
        <begin position="15"/>
        <end position="134"/>
    </location>
</feature>
<dbReference type="Gene3D" id="3.30.450.40">
    <property type="match status" value="1"/>
</dbReference>
<dbReference type="InterPro" id="IPR025736">
    <property type="entry name" value="PucR_C-HTH_dom"/>
</dbReference>
<dbReference type="EMBL" id="JAJHJB010000043">
    <property type="protein sequence ID" value="MCC5467904.1"/>
    <property type="molecule type" value="Genomic_DNA"/>
</dbReference>
<dbReference type="InterPro" id="IPR042070">
    <property type="entry name" value="PucR_C-HTH_sf"/>
</dbReference>
<evidence type="ECO:0000313" key="5">
    <source>
        <dbReference type="EMBL" id="MCC5467904.1"/>
    </source>
</evidence>
<evidence type="ECO:0000259" key="2">
    <source>
        <dbReference type="Pfam" id="PF07905"/>
    </source>
</evidence>
<dbReference type="InterPro" id="IPR041522">
    <property type="entry name" value="CdaR_GGDEF"/>
</dbReference>
<dbReference type="Pfam" id="PF13556">
    <property type="entry name" value="HTH_30"/>
    <property type="match status" value="1"/>
</dbReference>